<dbReference type="AlphaFoldDB" id="A0A839Z7W3"/>
<proteinExistence type="predicted"/>
<dbReference type="InterPro" id="IPR009875">
    <property type="entry name" value="PilZ_domain"/>
</dbReference>
<name>A0A839Z7W3_9SPHN</name>
<evidence type="ECO:0000259" key="1">
    <source>
        <dbReference type="Pfam" id="PF07238"/>
    </source>
</evidence>
<feature type="domain" description="PilZ" evidence="1">
    <location>
        <begin position="14"/>
        <end position="95"/>
    </location>
</feature>
<comment type="caution">
    <text evidence="2">The sequence shown here is derived from an EMBL/GenBank/DDBJ whole genome shotgun (WGS) entry which is preliminary data.</text>
</comment>
<dbReference type="GO" id="GO:0035438">
    <property type="term" value="F:cyclic-di-GMP binding"/>
    <property type="evidence" value="ECO:0007669"/>
    <property type="project" value="InterPro"/>
</dbReference>
<sequence>MIKARLAEVDLGSERRRVARQPVDLEGQVREMGEEGFEARILNISEQGFMAEAPLGDFEVGTRIWLILPGRDRASAVVKWIAGTKLGAEFAEPVEVSALTA</sequence>
<dbReference type="SUPFAM" id="SSF141371">
    <property type="entry name" value="PilZ domain-like"/>
    <property type="match status" value="1"/>
</dbReference>
<keyword evidence="3" id="KW-1185">Reference proteome</keyword>
<evidence type="ECO:0000313" key="3">
    <source>
        <dbReference type="Proteomes" id="UP000578569"/>
    </source>
</evidence>
<dbReference type="Pfam" id="PF07238">
    <property type="entry name" value="PilZ"/>
    <property type="match status" value="1"/>
</dbReference>
<dbReference type="RefSeq" id="WP_183934338.1">
    <property type="nucleotide sequence ID" value="NZ_JACICF010000002.1"/>
</dbReference>
<dbReference type="Gene3D" id="2.40.10.220">
    <property type="entry name" value="predicted glycosyltransferase like domains"/>
    <property type="match status" value="1"/>
</dbReference>
<gene>
    <name evidence="2" type="ORF">FHS50_002056</name>
</gene>
<protein>
    <recommendedName>
        <fullName evidence="1">PilZ domain-containing protein</fullName>
    </recommendedName>
</protein>
<evidence type="ECO:0000313" key="2">
    <source>
        <dbReference type="EMBL" id="MBB3764994.1"/>
    </source>
</evidence>
<organism evidence="2 3">
    <name type="scientific">Sphingomicrobium lutaoense</name>
    <dbReference type="NCBI Taxonomy" id="515949"/>
    <lineage>
        <taxon>Bacteria</taxon>
        <taxon>Pseudomonadati</taxon>
        <taxon>Pseudomonadota</taxon>
        <taxon>Alphaproteobacteria</taxon>
        <taxon>Sphingomonadales</taxon>
        <taxon>Sphingomonadaceae</taxon>
        <taxon>Sphingomicrobium</taxon>
    </lineage>
</organism>
<dbReference type="EMBL" id="JACICF010000002">
    <property type="protein sequence ID" value="MBB3764994.1"/>
    <property type="molecule type" value="Genomic_DNA"/>
</dbReference>
<accession>A0A839Z7W3</accession>
<dbReference type="Proteomes" id="UP000578569">
    <property type="component" value="Unassembled WGS sequence"/>
</dbReference>
<reference evidence="2 3" key="1">
    <citation type="submission" date="2020-08" db="EMBL/GenBank/DDBJ databases">
        <title>Genomic Encyclopedia of Type Strains, Phase IV (KMG-IV): sequencing the most valuable type-strain genomes for metagenomic binning, comparative biology and taxonomic classification.</title>
        <authorList>
            <person name="Goeker M."/>
        </authorList>
    </citation>
    <scope>NUCLEOTIDE SEQUENCE [LARGE SCALE GENOMIC DNA]</scope>
    <source>
        <strain evidence="2 3">DSM 24194</strain>
    </source>
</reference>